<proteinExistence type="predicted"/>
<dbReference type="KEGG" id="gaw:V144x_17040"/>
<organism evidence="1 2">
    <name type="scientific">Gimesia aquarii</name>
    <dbReference type="NCBI Taxonomy" id="2527964"/>
    <lineage>
        <taxon>Bacteria</taxon>
        <taxon>Pseudomonadati</taxon>
        <taxon>Planctomycetota</taxon>
        <taxon>Planctomycetia</taxon>
        <taxon>Planctomycetales</taxon>
        <taxon>Planctomycetaceae</taxon>
        <taxon>Gimesia</taxon>
    </lineage>
</organism>
<name>A0A517VTE7_9PLAN</name>
<dbReference type="EMBL" id="CP037920">
    <property type="protein sequence ID" value="QDT96250.1"/>
    <property type="molecule type" value="Genomic_DNA"/>
</dbReference>
<reference evidence="1 2" key="1">
    <citation type="submission" date="2019-03" db="EMBL/GenBank/DDBJ databases">
        <title>Deep-cultivation of Planctomycetes and their phenomic and genomic characterization uncovers novel biology.</title>
        <authorList>
            <person name="Wiegand S."/>
            <person name="Jogler M."/>
            <person name="Boedeker C."/>
            <person name="Pinto D."/>
            <person name="Vollmers J."/>
            <person name="Rivas-Marin E."/>
            <person name="Kohn T."/>
            <person name="Peeters S.H."/>
            <person name="Heuer A."/>
            <person name="Rast P."/>
            <person name="Oberbeckmann S."/>
            <person name="Bunk B."/>
            <person name="Jeske O."/>
            <person name="Meyerdierks A."/>
            <person name="Storesund J.E."/>
            <person name="Kallscheuer N."/>
            <person name="Luecker S."/>
            <person name="Lage O.M."/>
            <person name="Pohl T."/>
            <person name="Merkel B.J."/>
            <person name="Hornburger P."/>
            <person name="Mueller R.-W."/>
            <person name="Bruemmer F."/>
            <person name="Labrenz M."/>
            <person name="Spormann A.M."/>
            <person name="Op den Camp H."/>
            <person name="Overmann J."/>
            <person name="Amann R."/>
            <person name="Jetten M.S.M."/>
            <person name="Mascher T."/>
            <person name="Medema M.H."/>
            <person name="Devos D.P."/>
            <person name="Kaster A.-K."/>
            <person name="Ovreas L."/>
            <person name="Rohde M."/>
            <person name="Galperin M.Y."/>
            <person name="Jogler C."/>
        </authorList>
    </citation>
    <scope>NUCLEOTIDE SEQUENCE [LARGE SCALE GENOMIC DNA]</scope>
    <source>
        <strain evidence="1 2">V144</strain>
    </source>
</reference>
<dbReference type="RefSeq" id="WP_197998822.1">
    <property type="nucleotide sequence ID" value="NZ_CP037920.1"/>
</dbReference>
<protein>
    <submittedName>
        <fullName evidence="1">Uncharacterized protein</fullName>
    </submittedName>
</protein>
<gene>
    <name evidence="1" type="ORF">V144x_17040</name>
</gene>
<evidence type="ECO:0000313" key="2">
    <source>
        <dbReference type="Proteomes" id="UP000318704"/>
    </source>
</evidence>
<accession>A0A517VTE7</accession>
<dbReference type="Proteomes" id="UP000318704">
    <property type="component" value="Chromosome"/>
</dbReference>
<sequence>MCDQDDSHFTDTPSSANSENGNFLTYLEVVLDAIGKAFKATRFVNRSISGLDPCRWYDFHDACDAANIVQSHREIIIKNHKGKNDGLDTWGNDLKCLGQFIIECHQKYGRDHAEDKSNRSKTE</sequence>
<dbReference type="AlphaFoldDB" id="A0A517VTE7"/>
<evidence type="ECO:0000313" key="1">
    <source>
        <dbReference type="EMBL" id="QDT96250.1"/>
    </source>
</evidence>